<name>A0ABD0Q1G1_CIRMR</name>
<evidence type="ECO:0000313" key="2">
    <source>
        <dbReference type="Proteomes" id="UP001529510"/>
    </source>
</evidence>
<keyword evidence="2" id="KW-1185">Reference proteome</keyword>
<sequence length="53" mass="5502">EAFLCVKASISALWIISDSMAPAASVVKSSLKGKLCPPWARHTIHAASSVPPA</sequence>
<dbReference type="AlphaFoldDB" id="A0ABD0Q1G1"/>
<feature type="non-terminal residue" evidence="1">
    <location>
        <position position="1"/>
    </location>
</feature>
<reference evidence="1 2" key="1">
    <citation type="submission" date="2024-05" db="EMBL/GenBank/DDBJ databases">
        <title>Genome sequencing and assembly of Indian major carp, Cirrhinus mrigala (Hamilton, 1822).</title>
        <authorList>
            <person name="Mohindra V."/>
            <person name="Chowdhury L.M."/>
            <person name="Lal K."/>
            <person name="Jena J.K."/>
        </authorList>
    </citation>
    <scope>NUCLEOTIDE SEQUENCE [LARGE SCALE GENOMIC DNA]</scope>
    <source>
        <strain evidence="1">CM1030</strain>
        <tissue evidence="1">Blood</tissue>
    </source>
</reference>
<gene>
    <name evidence="1" type="ORF">M9458_024983</name>
</gene>
<evidence type="ECO:0000313" key="1">
    <source>
        <dbReference type="EMBL" id="KAL0179541.1"/>
    </source>
</evidence>
<organism evidence="1 2">
    <name type="scientific">Cirrhinus mrigala</name>
    <name type="common">Mrigala</name>
    <dbReference type="NCBI Taxonomy" id="683832"/>
    <lineage>
        <taxon>Eukaryota</taxon>
        <taxon>Metazoa</taxon>
        <taxon>Chordata</taxon>
        <taxon>Craniata</taxon>
        <taxon>Vertebrata</taxon>
        <taxon>Euteleostomi</taxon>
        <taxon>Actinopterygii</taxon>
        <taxon>Neopterygii</taxon>
        <taxon>Teleostei</taxon>
        <taxon>Ostariophysi</taxon>
        <taxon>Cypriniformes</taxon>
        <taxon>Cyprinidae</taxon>
        <taxon>Labeoninae</taxon>
        <taxon>Labeonini</taxon>
        <taxon>Cirrhinus</taxon>
    </lineage>
</organism>
<feature type="non-terminal residue" evidence="1">
    <location>
        <position position="53"/>
    </location>
</feature>
<proteinExistence type="predicted"/>
<accession>A0ABD0Q1G1</accession>
<comment type="caution">
    <text evidence="1">The sequence shown here is derived from an EMBL/GenBank/DDBJ whole genome shotgun (WGS) entry which is preliminary data.</text>
</comment>
<protein>
    <submittedName>
        <fullName evidence="1">Uncharacterized protein</fullName>
    </submittedName>
</protein>
<dbReference type="Proteomes" id="UP001529510">
    <property type="component" value="Unassembled WGS sequence"/>
</dbReference>
<dbReference type="EMBL" id="JAMKFB020000012">
    <property type="protein sequence ID" value="KAL0179541.1"/>
    <property type="molecule type" value="Genomic_DNA"/>
</dbReference>